<keyword evidence="3" id="KW-0460">Magnesium</keyword>
<dbReference type="Pfam" id="PF02441">
    <property type="entry name" value="Flavoprotein"/>
    <property type="match status" value="1"/>
</dbReference>
<name>A0A077EMK5_9FLAO</name>
<dbReference type="Proteomes" id="UP000028933">
    <property type="component" value="Chromosome"/>
</dbReference>
<keyword evidence="3 4" id="KW-0436">Ligase</keyword>
<comment type="caution">
    <text evidence="3">Lacks conserved residue(s) required for the propagation of feature annotation.</text>
</comment>
<dbReference type="STRING" id="1338011.BD94_3918"/>
<comment type="function">
    <text evidence="4">Catalyzes two steps in the biosynthesis of coenzyme A. In the first step cysteine is conjugated to 4'-phosphopantothenate to form 4-phosphopantothenoylcysteine, in the latter compound is decarboxylated to form 4'-phosphopantotheine.</text>
</comment>
<feature type="binding site" evidence="3">
    <location>
        <position position="328"/>
    </location>
    <ligand>
        <name>CTP</name>
        <dbReference type="ChEBI" id="CHEBI:37563"/>
    </ligand>
</feature>
<organism evidence="7 8">
    <name type="scientific">Elizabethkingia anophelis NUHP1</name>
    <dbReference type="NCBI Taxonomy" id="1338011"/>
    <lineage>
        <taxon>Bacteria</taxon>
        <taxon>Pseudomonadati</taxon>
        <taxon>Bacteroidota</taxon>
        <taxon>Flavobacteriia</taxon>
        <taxon>Flavobacteriales</taxon>
        <taxon>Weeksellaceae</taxon>
        <taxon>Elizabethkingia</taxon>
    </lineage>
</organism>
<evidence type="ECO:0000256" key="2">
    <source>
        <dbReference type="ARBA" id="ARBA00023239"/>
    </source>
</evidence>
<dbReference type="GO" id="GO:0010181">
    <property type="term" value="F:FMN binding"/>
    <property type="evidence" value="ECO:0007669"/>
    <property type="project" value="UniProtKB-UniRule"/>
</dbReference>
<reference evidence="7" key="1">
    <citation type="journal article" date="2013" name="Lancet">
        <title>First case of E anophelis outbreak in an intensive-care unit.</title>
        <authorList>
            <person name="Teo J."/>
            <person name="Tan S.Y."/>
            <person name="Tay M."/>
            <person name="Ding Y."/>
            <person name="Kjelleberg S."/>
            <person name="Givskov M."/>
            <person name="Lin R.T."/>
            <person name="Yang L."/>
        </authorList>
    </citation>
    <scope>NUCLEOTIDE SEQUENCE [LARGE SCALE GENOMIC DNA]</scope>
    <source>
        <strain evidence="7">NUHP1</strain>
    </source>
</reference>
<dbReference type="UniPathway" id="UPA00241">
    <property type="reaction ID" value="UER00353"/>
</dbReference>
<dbReference type="GO" id="GO:0015941">
    <property type="term" value="P:pantothenate catabolic process"/>
    <property type="evidence" value="ECO:0007669"/>
    <property type="project" value="InterPro"/>
</dbReference>
<dbReference type="GO" id="GO:0004632">
    <property type="term" value="F:phosphopantothenate--cysteine ligase activity"/>
    <property type="evidence" value="ECO:0007669"/>
    <property type="project" value="UniProtKB-UniRule"/>
</dbReference>
<dbReference type="InterPro" id="IPR035929">
    <property type="entry name" value="CoaB-like_sf"/>
</dbReference>
<dbReference type="EMBL" id="CP007547">
    <property type="protein sequence ID" value="AIL47693.1"/>
    <property type="molecule type" value="Genomic_DNA"/>
</dbReference>
<keyword evidence="1 3" id="KW-0210">Decarboxylase</keyword>
<keyword evidence="2 3" id="KW-0456">Lyase</keyword>
<keyword evidence="3 4" id="KW-0285">Flavoprotein</keyword>
<dbReference type="GO" id="GO:0004633">
    <property type="term" value="F:phosphopantothenoylcysteine decarboxylase activity"/>
    <property type="evidence" value="ECO:0007669"/>
    <property type="project" value="UniProtKB-UniRule"/>
</dbReference>
<feature type="binding site" evidence="3">
    <location>
        <position position="284"/>
    </location>
    <ligand>
        <name>CTP</name>
        <dbReference type="ChEBI" id="CHEBI:37563"/>
    </ligand>
</feature>
<dbReference type="InterPro" id="IPR036551">
    <property type="entry name" value="Flavin_trans-like"/>
</dbReference>
<dbReference type="PANTHER" id="PTHR14359:SF6">
    <property type="entry name" value="PHOSPHOPANTOTHENOYLCYSTEINE DECARBOXYLASE"/>
    <property type="match status" value="1"/>
</dbReference>
<dbReference type="Pfam" id="PF04127">
    <property type="entry name" value="DFP"/>
    <property type="match status" value="1"/>
</dbReference>
<proteinExistence type="inferred from homology"/>
<protein>
    <recommendedName>
        <fullName evidence="3">Coenzyme A biosynthesis bifunctional protein CoaBC</fullName>
    </recommendedName>
    <alternativeName>
        <fullName evidence="3">DNA/pantothenate metabolism flavoprotein</fullName>
    </alternativeName>
    <alternativeName>
        <fullName evidence="3">Phosphopantothenoylcysteine synthetase/decarboxylase</fullName>
        <shortName evidence="3">PPCS-PPCDC</shortName>
    </alternativeName>
    <domain>
        <recommendedName>
            <fullName evidence="3">Phosphopantothenoylcysteine decarboxylase</fullName>
            <shortName evidence="3">PPC decarboxylase</shortName>
            <shortName evidence="3">PPC-DC</shortName>
            <ecNumber evidence="3">4.1.1.36</ecNumber>
        </recommendedName>
        <alternativeName>
            <fullName evidence="3">CoaC</fullName>
        </alternativeName>
    </domain>
    <domain>
        <recommendedName>
            <fullName evidence="3">Phosphopantothenate--cysteine ligase</fullName>
            <ecNumber evidence="3">6.3.2.5</ecNumber>
        </recommendedName>
        <alternativeName>
            <fullName evidence="3">CoaB</fullName>
        </alternativeName>
        <alternativeName>
            <fullName evidence="3">Phosphopantothenoylcysteine synthetase</fullName>
            <shortName evidence="3">PPC synthetase</shortName>
            <shortName evidence="3">PPC-S</shortName>
        </alternativeName>
    </domain>
</protein>
<dbReference type="SUPFAM" id="SSF52507">
    <property type="entry name" value="Homo-oligomeric flavin-containing Cys decarboxylases, HFCD"/>
    <property type="match status" value="1"/>
</dbReference>
<gene>
    <name evidence="3" type="primary">coaBC</name>
    <name evidence="7" type="ORF">BD94_3918</name>
</gene>
<accession>A0A077EMK5</accession>
<dbReference type="InterPro" id="IPR003382">
    <property type="entry name" value="Flavoprotein"/>
</dbReference>
<evidence type="ECO:0000256" key="1">
    <source>
        <dbReference type="ARBA" id="ARBA00022793"/>
    </source>
</evidence>
<feature type="binding site" evidence="3">
    <location>
        <begin position="310"/>
        <end position="313"/>
    </location>
    <ligand>
        <name>CTP</name>
        <dbReference type="ChEBI" id="CHEBI:37563"/>
    </ligand>
</feature>
<evidence type="ECO:0000259" key="5">
    <source>
        <dbReference type="Pfam" id="PF02441"/>
    </source>
</evidence>
<dbReference type="InterPro" id="IPR005252">
    <property type="entry name" value="CoaBC"/>
</dbReference>
<dbReference type="EC" id="4.1.1.36" evidence="3"/>
<dbReference type="HOGENOM" id="CLU_033319_0_1_10"/>
<feature type="binding site" evidence="3">
    <location>
        <position position="294"/>
    </location>
    <ligand>
        <name>CTP</name>
        <dbReference type="ChEBI" id="CHEBI:37563"/>
    </ligand>
</feature>
<dbReference type="GO" id="GO:0071513">
    <property type="term" value="C:phosphopantothenoylcysteine decarboxylase complex"/>
    <property type="evidence" value="ECO:0007669"/>
    <property type="project" value="TreeGrafter"/>
</dbReference>
<dbReference type="HAMAP" id="MF_02225">
    <property type="entry name" value="CoaBC"/>
    <property type="match status" value="1"/>
</dbReference>
<keyword evidence="3 4" id="KW-0288">FMN</keyword>
<keyword evidence="3" id="KW-0479">Metal-binding</keyword>
<dbReference type="GO" id="GO:0015937">
    <property type="term" value="P:coenzyme A biosynthetic process"/>
    <property type="evidence" value="ECO:0007669"/>
    <property type="project" value="UniProtKB-UniRule"/>
</dbReference>
<dbReference type="AlphaFoldDB" id="A0A077EMK5"/>
<comment type="catalytic activity">
    <reaction evidence="3 4">
        <text>(R)-4'-phosphopantothenate + L-cysteine + CTP = N-[(R)-4-phosphopantothenoyl]-L-cysteine + CMP + diphosphate + H(+)</text>
        <dbReference type="Rhea" id="RHEA:19397"/>
        <dbReference type="ChEBI" id="CHEBI:10986"/>
        <dbReference type="ChEBI" id="CHEBI:15378"/>
        <dbReference type="ChEBI" id="CHEBI:33019"/>
        <dbReference type="ChEBI" id="CHEBI:35235"/>
        <dbReference type="ChEBI" id="CHEBI:37563"/>
        <dbReference type="ChEBI" id="CHEBI:59458"/>
        <dbReference type="ChEBI" id="CHEBI:60377"/>
        <dbReference type="EC" id="6.3.2.5"/>
    </reaction>
</comment>
<feature type="region of interest" description="Phosphopantothenoylcysteine decarboxylase" evidence="3">
    <location>
        <begin position="1"/>
        <end position="194"/>
    </location>
</feature>
<dbReference type="EC" id="6.3.2.5" evidence="3"/>
<comment type="cofactor">
    <cofactor evidence="3">
        <name>Mg(2+)</name>
        <dbReference type="ChEBI" id="CHEBI:18420"/>
    </cofactor>
</comment>
<evidence type="ECO:0000256" key="3">
    <source>
        <dbReference type="HAMAP-Rule" id="MF_02225"/>
    </source>
</evidence>
<feature type="domain" description="DNA/pantothenate metabolism flavoprotein C-terminal" evidence="6">
    <location>
        <begin position="190"/>
        <end position="400"/>
    </location>
</feature>
<dbReference type="Gene3D" id="3.40.50.10300">
    <property type="entry name" value="CoaB-like"/>
    <property type="match status" value="1"/>
</dbReference>
<comment type="similarity">
    <text evidence="3 4">In the C-terminal section; belongs to the PPC synthetase family.</text>
</comment>
<feature type="domain" description="Flavoprotein" evidence="5">
    <location>
        <begin position="9"/>
        <end position="179"/>
    </location>
</feature>
<dbReference type="SUPFAM" id="SSF102645">
    <property type="entry name" value="CoaB-like"/>
    <property type="match status" value="1"/>
</dbReference>
<comment type="pathway">
    <text evidence="3 4">Cofactor biosynthesis; coenzyme A biosynthesis; CoA from (R)-pantothenate: step 3/5.</text>
</comment>
<comment type="function">
    <text evidence="3">Catalyzes two sequential steps in the biosynthesis of coenzyme A. In the first step cysteine is conjugated to 4'-phosphopantothenate to form 4-phosphopantothenoylcysteine. In the second step the latter compound is decarboxylated to form 4'-phosphopantotheine.</text>
</comment>
<sequence>MANSLQGRKVLVGVTGGIAAYKIHFLIRELVKNGAEVQVIMTEDAHQFVTPLSLSTLSRKPVYTDFYNTEGTWNNHVDLALWADVMLIAPCTANTLAKMATGLCDNLLQATYLSAKCPVFVAPAMDLDMYAHPTTTENLKKIEGFGNRIIPAEEGELASGLMGLGRMAEPETIFRHLQQFFSTENSKSLLKGKKILITAGPTFEPIDPVRFIGNHSSGKMGFALAEAAADRGAEVILITGPSSLHTTHPNISLHAVISAKEMLEEVFKYYENVDVAIMSAAVADYTPKYYSDQKIKKKEQDFMIELVKNPDILKTMGEKKSHQLLVGFALETQNEVEYAKSKLVQKNLDLIILNSLQDSGAGFKRDTNKISIFTKEGESKVFDLKKKTEVAEDILNVVEEKLH</sequence>
<comment type="pathway">
    <text evidence="3 4">Cofactor biosynthesis; coenzyme A biosynthesis; CoA from (R)-pantothenate: step 2/5.</text>
</comment>
<comment type="catalytic activity">
    <reaction evidence="3 4">
        <text>N-[(R)-4-phosphopantothenoyl]-L-cysteine + H(+) = (R)-4'-phosphopantetheine + CO2</text>
        <dbReference type="Rhea" id="RHEA:16793"/>
        <dbReference type="ChEBI" id="CHEBI:15378"/>
        <dbReference type="ChEBI" id="CHEBI:16526"/>
        <dbReference type="ChEBI" id="CHEBI:59458"/>
        <dbReference type="ChEBI" id="CHEBI:61723"/>
        <dbReference type="EC" id="4.1.1.36"/>
    </reaction>
</comment>
<evidence type="ECO:0000313" key="7">
    <source>
        <dbReference type="EMBL" id="AIL47693.1"/>
    </source>
</evidence>
<feature type="region of interest" description="Phosphopantothenate--cysteine ligase" evidence="3">
    <location>
        <begin position="195"/>
        <end position="403"/>
    </location>
</feature>
<comment type="cofactor">
    <cofactor evidence="3">
        <name>FMN</name>
        <dbReference type="ChEBI" id="CHEBI:58210"/>
    </cofactor>
    <text evidence="3">Binds 1 FMN per subunit.</text>
</comment>
<dbReference type="GO" id="GO:0046872">
    <property type="term" value="F:metal ion binding"/>
    <property type="evidence" value="ECO:0007669"/>
    <property type="project" value="UniProtKB-KW"/>
</dbReference>
<comment type="similarity">
    <text evidence="3 4">In the N-terminal section; belongs to the HFCD (homo-oligomeric flavin containing Cys decarboxylase) superfamily.</text>
</comment>
<evidence type="ECO:0000256" key="4">
    <source>
        <dbReference type="RuleBase" id="RU364078"/>
    </source>
</evidence>
<feature type="binding site" evidence="3">
    <location>
        <position position="346"/>
    </location>
    <ligand>
        <name>CTP</name>
        <dbReference type="ChEBI" id="CHEBI:37563"/>
    </ligand>
</feature>
<dbReference type="Gene3D" id="3.40.50.1950">
    <property type="entry name" value="Flavin prenyltransferase-like"/>
    <property type="match status" value="1"/>
</dbReference>
<dbReference type="NCBIfam" id="TIGR00521">
    <property type="entry name" value="coaBC_dfp"/>
    <property type="match status" value="1"/>
</dbReference>
<dbReference type="KEGG" id="eao:BD94_3918"/>
<feature type="binding site" evidence="3">
    <location>
        <position position="342"/>
    </location>
    <ligand>
        <name>CTP</name>
        <dbReference type="ChEBI" id="CHEBI:37563"/>
    </ligand>
</feature>
<dbReference type="PANTHER" id="PTHR14359">
    <property type="entry name" value="HOMO-OLIGOMERIC FLAVIN CONTAINING CYS DECARBOXYLASE FAMILY"/>
    <property type="match status" value="1"/>
</dbReference>
<evidence type="ECO:0000313" key="8">
    <source>
        <dbReference type="Proteomes" id="UP000028933"/>
    </source>
</evidence>
<evidence type="ECO:0000259" key="6">
    <source>
        <dbReference type="Pfam" id="PF04127"/>
    </source>
</evidence>
<reference evidence="7" key="2">
    <citation type="journal article" date="2015" name="Genome Biol. Evol.">
        <title>Complete Genome Sequence and Transcriptomic Analysis of the Novel Pathogen Elizabethkingia anophelis in Response to Oxidative Stress.</title>
        <authorList>
            <person name="Li Y."/>
            <person name="Liu Y."/>
            <person name="Chew S.C."/>
            <person name="Tay M."/>
            <person name="Salido M.M."/>
            <person name="Teo J."/>
            <person name="Lauro F.M."/>
            <person name="Givskov M."/>
            <person name="Yang L."/>
        </authorList>
    </citation>
    <scope>NUCLEOTIDE SEQUENCE</scope>
    <source>
        <strain evidence="7">NUHP1</strain>
    </source>
</reference>
<dbReference type="RefSeq" id="WP_024563933.1">
    <property type="nucleotide sequence ID" value="NZ_CP007547.1"/>
</dbReference>
<dbReference type="InterPro" id="IPR007085">
    <property type="entry name" value="DNA/pantothenate-metab_flavo_C"/>
</dbReference>
<keyword evidence="3" id="KW-0511">Multifunctional enzyme</keyword>
<dbReference type="eggNOG" id="COG0452">
    <property type="taxonomic scope" value="Bacteria"/>
</dbReference>